<keyword evidence="2" id="KW-1185">Reference proteome</keyword>
<evidence type="ECO:0000313" key="1">
    <source>
        <dbReference type="EMBL" id="KAF0906373.1"/>
    </source>
</evidence>
<accession>A0A6G1D3R4</accession>
<dbReference type="AlphaFoldDB" id="A0A6G1D3R4"/>
<reference evidence="1 2" key="1">
    <citation type="submission" date="2019-11" db="EMBL/GenBank/DDBJ databases">
        <title>Whole genome sequence of Oryza granulata.</title>
        <authorList>
            <person name="Li W."/>
        </authorList>
    </citation>
    <scope>NUCLEOTIDE SEQUENCE [LARGE SCALE GENOMIC DNA]</scope>
    <source>
        <strain evidence="2">cv. Menghai</strain>
        <tissue evidence="1">Leaf</tissue>
    </source>
</reference>
<organism evidence="1 2">
    <name type="scientific">Oryza meyeriana var. granulata</name>
    <dbReference type="NCBI Taxonomy" id="110450"/>
    <lineage>
        <taxon>Eukaryota</taxon>
        <taxon>Viridiplantae</taxon>
        <taxon>Streptophyta</taxon>
        <taxon>Embryophyta</taxon>
        <taxon>Tracheophyta</taxon>
        <taxon>Spermatophyta</taxon>
        <taxon>Magnoliopsida</taxon>
        <taxon>Liliopsida</taxon>
        <taxon>Poales</taxon>
        <taxon>Poaceae</taxon>
        <taxon>BOP clade</taxon>
        <taxon>Oryzoideae</taxon>
        <taxon>Oryzeae</taxon>
        <taxon>Oryzinae</taxon>
        <taxon>Oryza</taxon>
        <taxon>Oryza meyeriana</taxon>
    </lineage>
</organism>
<protein>
    <submittedName>
        <fullName evidence="1">Uncharacterized protein</fullName>
    </submittedName>
</protein>
<name>A0A6G1D3R4_9ORYZ</name>
<evidence type="ECO:0000313" key="2">
    <source>
        <dbReference type="Proteomes" id="UP000479710"/>
    </source>
</evidence>
<comment type="caution">
    <text evidence="1">The sequence shown here is derived from an EMBL/GenBank/DDBJ whole genome shotgun (WGS) entry which is preliminary data.</text>
</comment>
<sequence>MRNEEDRMLESTSTAAVLCLLSARSGESGRRLAVEGVHDGEMDVSGTRVAPQPGEAAAASWRHARMPPVRQNAAGRHSFQPDRVSTNIVWWPGEFCTIHLHWSTR</sequence>
<dbReference type="Proteomes" id="UP000479710">
    <property type="component" value="Unassembled WGS sequence"/>
</dbReference>
<dbReference type="EMBL" id="SPHZ02000007">
    <property type="protein sequence ID" value="KAF0906373.1"/>
    <property type="molecule type" value="Genomic_DNA"/>
</dbReference>
<gene>
    <name evidence="1" type="ORF">E2562_009728</name>
</gene>
<proteinExistence type="predicted"/>